<feature type="region of interest" description="Disordered" evidence="1">
    <location>
        <begin position="1"/>
        <end position="24"/>
    </location>
</feature>
<protein>
    <recommendedName>
        <fullName evidence="4">RNase H type-1 domain-containing protein</fullName>
    </recommendedName>
</protein>
<keyword evidence="3" id="KW-1185">Reference proteome</keyword>
<evidence type="ECO:0000313" key="2">
    <source>
        <dbReference type="EMBL" id="KFK40781.1"/>
    </source>
</evidence>
<dbReference type="AlphaFoldDB" id="A0A087HF79"/>
<dbReference type="OrthoDB" id="1109492at2759"/>
<dbReference type="Proteomes" id="UP000029120">
    <property type="component" value="Chromosome 2"/>
</dbReference>
<evidence type="ECO:0008006" key="4">
    <source>
        <dbReference type="Google" id="ProtNLM"/>
    </source>
</evidence>
<reference evidence="3" key="1">
    <citation type="journal article" date="2015" name="Nat. Plants">
        <title>Genome expansion of Arabis alpina linked with retrotransposition and reduced symmetric DNA methylation.</title>
        <authorList>
            <person name="Willing E.M."/>
            <person name="Rawat V."/>
            <person name="Mandakova T."/>
            <person name="Maumus F."/>
            <person name="James G.V."/>
            <person name="Nordstroem K.J."/>
            <person name="Becker C."/>
            <person name="Warthmann N."/>
            <person name="Chica C."/>
            <person name="Szarzynska B."/>
            <person name="Zytnicki M."/>
            <person name="Albani M.C."/>
            <person name="Kiefer C."/>
            <person name="Bergonzi S."/>
            <person name="Castaings L."/>
            <person name="Mateos J.L."/>
            <person name="Berns M.C."/>
            <person name="Bujdoso N."/>
            <person name="Piofczyk T."/>
            <person name="de Lorenzo L."/>
            <person name="Barrero-Sicilia C."/>
            <person name="Mateos I."/>
            <person name="Piednoel M."/>
            <person name="Hagmann J."/>
            <person name="Chen-Min-Tao R."/>
            <person name="Iglesias-Fernandez R."/>
            <person name="Schuster S.C."/>
            <person name="Alonso-Blanco C."/>
            <person name="Roudier F."/>
            <person name="Carbonero P."/>
            <person name="Paz-Ares J."/>
            <person name="Davis S.J."/>
            <person name="Pecinka A."/>
            <person name="Quesneville H."/>
            <person name="Colot V."/>
            <person name="Lysak M.A."/>
            <person name="Weigel D."/>
            <person name="Coupland G."/>
            <person name="Schneeberger K."/>
        </authorList>
    </citation>
    <scope>NUCLEOTIDE SEQUENCE [LARGE SCALE GENOMIC DNA]</scope>
    <source>
        <strain evidence="3">cv. Pajares</strain>
    </source>
</reference>
<name>A0A087HF79_ARAAL</name>
<dbReference type="Gramene" id="KFK40781">
    <property type="protein sequence ID" value="KFK40781"/>
    <property type="gene ID" value="AALP_AA2G040100"/>
</dbReference>
<sequence length="107" mass="12604">MDEEEKMRREDALPKPQQTLHQRSPIFRYPNSTRHGWTTEWYFTDTSGQVHTGRRRSRRSLLALHAELDGLTWAIDCLKQRLISSSPFETDCSNILKMINDMMPLNL</sequence>
<feature type="compositionally biased region" description="Basic and acidic residues" evidence="1">
    <location>
        <begin position="1"/>
        <end position="13"/>
    </location>
</feature>
<evidence type="ECO:0000256" key="1">
    <source>
        <dbReference type="SAM" id="MobiDB-lite"/>
    </source>
</evidence>
<gene>
    <name evidence="2" type="ordered locus">AALP_Aa2g040100</name>
</gene>
<accession>A0A087HF79</accession>
<proteinExistence type="predicted"/>
<evidence type="ECO:0000313" key="3">
    <source>
        <dbReference type="Proteomes" id="UP000029120"/>
    </source>
</evidence>
<dbReference type="EMBL" id="CM002870">
    <property type="protein sequence ID" value="KFK40781.1"/>
    <property type="molecule type" value="Genomic_DNA"/>
</dbReference>
<organism evidence="2 3">
    <name type="scientific">Arabis alpina</name>
    <name type="common">Alpine rock-cress</name>
    <dbReference type="NCBI Taxonomy" id="50452"/>
    <lineage>
        <taxon>Eukaryota</taxon>
        <taxon>Viridiplantae</taxon>
        <taxon>Streptophyta</taxon>
        <taxon>Embryophyta</taxon>
        <taxon>Tracheophyta</taxon>
        <taxon>Spermatophyta</taxon>
        <taxon>Magnoliopsida</taxon>
        <taxon>eudicotyledons</taxon>
        <taxon>Gunneridae</taxon>
        <taxon>Pentapetalae</taxon>
        <taxon>rosids</taxon>
        <taxon>malvids</taxon>
        <taxon>Brassicales</taxon>
        <taxon>Brassicaceae</taxon>
        <taxon>Arabideae</taxon>
        <taxon>Arabis</taxon>
    </lineage>
</organism>